<keyword evidence="10" id="KW-1185">Reference proteome</keyword>
<protein>
    <recommendedName>
        <fullName evidence="6">tRNA (cytidine(34)-2'-O)-methyltransferase</fullName>
        <ecNumber evidence="6">2.1.1.207</ecNumber>
    </recommendedName>
    <alternativeName>
        <fullName evidence="6">tRNA (cytidine/uridine-2'-O-)-methyltransferase TrmL</fullName>
    </alternativeName>
</protein>
<evidence type="ECO:0000256" key="7">
    <source>
        <dbReference type="PIRSR" id="PIRSR029256-1"/>
    </source>
</evidence>
<proteinExistence type="inferred from homology"/>
<dbReference type="PANTHER" id="PTHR42971">
    <property type="entry name" value="TRNA (CYTIDINE(34)-2'-O)-METHYLTRANSFERASE"/>
    <property type="match status" value="1"/>
</dbReference>
<keyword evidence="1 6" id="KW-0963">Cytoplasm</keyword>
<dbReference type="GO" id="GO:0005737">
    <property type="term" value="C:cytoplasm"/>
    <property type="evidence" value="ECO:0007669"/>
    <property type="project" value="UniProtKB-SubCell"/>
</dbReference>
<dbReference type="PIRSF" id="PIRSF029256">
    <property type="entry name" value="SpoU_TrmH_prd"/>
    <property type="match status" value="1"/>
</dbReference>
<dbReference type="GO" id="GO:0141102">
    <property type="term" value="F:tRNA (5-carboxymethylaminomethyluridine(34)-2'-O)-methyltransferase activity"/>
    <property type="evidence" value="ECO:0007669"/>
    <property type="project" value="RHEA"/>
</dbReference>
<comment type="function">
    <text evidence="6">Methylates the ribose at the nucleotide 34 wobble position in the two leucyl isoacceptors tRNA(Leu)(CmAA) and tRNA(Leu)(cmnm5UmAA). Catalyzes the methyl transfer from S-adenosyl-L-methionine to the 2'-OH of the wobble nucleotide.</text>
</comment>
<dbReference type="InterPro" id="IPR001537">
    <property type="entry name" value="SpoU_MeTrfase"/>
</dbReference>
<comment type="catalytic activity">
    <reaction evidence="6">
        <text>cytidine(34) in tRNA + S-adenosyl-L-methionine = 2'-O-methylcytidine(34) in tRNA + S-adenosyl-L-homocysteine + H(+)</text>
        <dbReference type="Rhea" id="RHEA:43084"/>
        <dbReference type="Rhea" id="RHEA-COMP:10331"/>
        <dbReference type="Rhea" id="RHEA-COMP:10332"/>
        <dbReference type="ChEBI" id="CHEBI:15378"/>
        <dbReference type="ChEBI" id="CHEBI:57856"/>
        <dbReference type="ChEBI" id="CHEBI:59789"/>
        <dbReference type="ChEBI" id="CHEBI:74495"/>
        <dbReference type="ChEBI" id="CHEBI:82748"/>
        <dbReference type="EC" id="2.1.1.207"/>
    </reaction>
</comment>
<dbReference type="InterPro" id="IPR029028">
    <property type="entry name" value="Alpha/beta_knot_MTases"/>
</dbReference>
<organism evidence="9 10">
    <name type="scientific">Blastomonas natatoria</name>
    <dbReference type="NCBI Taxonomy" id="34015"/>
    <lineage>
        <taxon>Bacteria</taxon>
        <taxon>Pseudomonadati</taxon>
        <taxon>Pseudomonadota</taxon>
        <taxon>Alphaproteobacteria</taxon>
        <taxon>Sphingomonadales</taxon>
        <taxon>Sphingomonadaceae</taxon>
        <taxon>Blastomonas</taxon>
    </lineage>
</organism>
<dbReference type="AlphaFoldDB" id="A0A2V3V7U2"/>
<sequence>MRIALYQPEIAGNVGAILRLAACMGVPVEIIEPCGFVFDDKRLKRAAMDYGPLAAMTRHTDWPSFQAFVRDSGARLVLMSSKASHSIYRTAFQDNDILLMGSESAGVPDHVRDACDLQTTIPMTPGVRSLNISVATGIALGEALRQTRRLGEA</sequence>
<comment type="similarity">
    <text evidence="6">Belongs to the class IV-like SAM-binding methyltransferase superfamily. RNA methyltransferase TrmH family. TrmL subfamily.</text>
</comment>
<keyword evidence="5 6" id="KW-0819">tRNA processing</keyword>
<comment type="subunit">
    <text evidence="6">Homodimer.</text>
</comment>
<dbReference type="EMBL" id="QJJM01000003">
    <property type="protein sequence ID" value="PXW77902.1"/>
    <property type="molecule type" value="Genomic_DNA"/>
</dbReference>
<dbReference type="EC" id="2.1.1.207" evidence="6"/>
<comment type="catalytic activity">
    <reaction evidence="6">
        <text>5-carboxymethylaminomethyluridine(34) in tRNA(Leu) + S-adenosyl-L-methionine = 5-carboxymethylaminomethyl-2'-O-methyluridine(34) in tRNA(Leu) + S-adenosyl-L-homocysteine + H(+)</text>
        <dbReference type="Rhea" id="RHEA:43088"/>
        <dbReference type="Rhea" id="RHEA-COMP:10333"/>
        <dbReference type="Rhea" id="RHEA-COMP:10334"/>
        <dbReference type="ChEBI" id="CHEBI:15378"/>
        <dbReference type="ChEBI" id="CHEBI:57856"/>
        <dbReference type="ChEBI" id="CHEBI:59789"/>
        <dbReference type="ChEBI" id="CHEBI:74508"/>
        <dbReference type="ChEBI" id="CHEBI:74511"/>
        <dbReference type="EC" id="2.1.1.207"/>
    </reaction>
</comment>
<keyword evidence="4 6" id="KW-0949">S-adenosyl-L-methionine</keyword>
<comment type="subcellular location">
    <subcellularLocation>
        <location evidence="6">Cytoplasm</location>
    </subcellularLocation>
</comment>
<evidence type="ECO:0000256" key="5">
    <source>
        <dbReference type="ARBA" id="ARBA00022694"/>
    </source>
</evidence>
<reference evidence="9 10" key="1">
    <citation type="submission" date="2018-05" db="EMBL/GenBank/DDBJ databases">
        <title>Genomic Encyclopedia of Type Strains, Phase IV (KMG-IV): sequencing the most valuable type-strain genomes for metagenomic binning, comparative biology and taxonomic classification.</title>
        <authorList>
            <person name="Goeker M."/>
        </authorList>
    </citation>
    <scope>NUCLEOTIDE SEQUENCE [LARGE SCALE GENOMIC DNA]</scope>
    <source>
        <strain evidence="9 10">DSM 3183</strain>
    </source>
</reference>
<dbReference type="HAMAP" id="MF_01885">
    <property type="entry name" value="tRNA_methyltr_TrmL"/>
    <property type="match status" value="1"/>
</dbReference>
<evidence type="ECO:0000256" key="3">
    <source>
        <dbReference type="ARBA" id="ARBA00022679"/>
    </source>
</evidence>
<name>A0A2V3V7U2_9SPHN</name>
<evidence type="ECO:0000256" key="6">
    <source>
        <dbReference type="HAMAP-Rule" id="MF_01885"/>
    </source>
</evidence>
<dbReference type="GO" id="GO:0002130">
    <property type="term" value="P:wobble position ribose methylation"/>
    <property type="evidence" value="ECO:0007669"/>
    <property type="project" value="TreeGrafter"/>
</dbReference>
<evidence type="ECO:0000256" key="4">
    <source>
        <dbReference type="ARBA" id="ARBA00022691"/>
    </source>
</evidence>
<dbReference type="Gene3D" id="3.40.1280.10">
    <property type="match status" value="1"/>
</dbReference>
<dbReference type="PANTHER" id="PTHR42971:SF1">
    <property type="entry name" value="TRNA (CYTIDINE(34)-2'-O)-METHYLTRANSFERASE"/>
    <property type="match status" value="1"/>
</dbReference>
<dbReference type="CDD" id="cd18094">
    <property type="entry name" value="SpoU-like_TrmL"/>
    <property type="match status" value="1"/>
</dbReference>
<evidence type="ECO:0000259" key="8">
    <source>
        <dbReference type="Pfam" id="PF00588"/>
    </source>
</evidence>
<dbReference type="OrthoDB" id="9789043at2"/>
<feature type="binding site" evidence="6 7">
    <location>
        <position position="101"/>
    </location>
    <ligand>
        <name>S-adenosyl-L-methionine</name>
        <dbReference type="ChEBI" id="CHEBI:59789"/>
    </ligand>
</feature>
<feature type="binding site" evidence="6 7">
    <location>
        <position position="121"/>
    </location>
    <ligand>
        <name>S-adenosyl-L-methionine</name>
        <dbReference type="ChEBI" id="CHEBI:59789"/>
    </ligand>
</feature>
<feature type="binding site" evidence="6 7">
    <location>
        <position position="129"/>
    </location>
    <ligand>
        <name>S-adenosyl-L-methionine</name>
        <dbReference type="ChEBI" id="CHEBI:59789"/>
    </ligand>
</feature>
<dbReference type="InterPro" id="IPR029026">
    <property type="entry name" value="tRNA_m1G_MTases_N"/>
</dbReference>
<evidence type="ECO:0000256" key="2">
    <source>
        <dbReference type="ARBA" id="ARBA00022603"/>
    </source>
</evidence>
<keyword evidence="3 6" id="KW-0808">Transferase</keyword>
<feature type="binding site" evidence="6 7">
    <location>
        <position position="79"/>
    </location>
    <ligand>
        <name>S-adenosyl-L-methionine</name>
        <dbReference type="ChEBI" id="CHEBI:59789"/>
    </ligand>
</feature>
<keyword evidence="2 6" id="KW-0489">Methyltransferase</keyword>
<evidence type="ECO:0000313" key="9">
    <source>
        <dbReference type="EMBL" id="PXW77902.1"/>
    </source>
</evidence>
<feature type="domain" description="tRNA/rRNA methyltransferase SpoU type" evidence="8">
    <location>
        <begin position="2"/>
        <end position="140"/>
    </location>
</feature>
<dbReference type="RefSeq" id="WP_110297736.1">
    <property type="nucleotide sequence ID" value="NZ_QJJM01000003.1"/>
</dbReference>
<dbReference type="SUPFAM" id="SSF75217">
    <property type="entry name" value="alpha/beta knot"/>
    <property type="match status" value="1"/>
</dbReference>
<dbReference type="Proteomes" id="UP000248014">
    <property type="component" value="Unassembled WGS sequence"/>
</dbReference>
<gene>
    <name evidence="6" type="primary">trmL</name>
    <name evidence="9" type="ORF">C7451_1037</name>
</gene>
<evidence type="ECO:0000313" key="10">
    <source>
        <dbReference type="Proteomes" id="UP000248014"/>
    </source>
</evidence>
<dbReference type="GO" id="GO:0003723">
    <property type="term" value="F:RNA binding"/>
    <property type="evidence" value="ECO:0007669"/>
    <property type="project" value="InterPro"/>
</dbReference>
<comment type="caution">
    <text evidence="9">The sequence shown here is derived from an EMBL/GenBank/DDBJ whole genome shotgun (WGS) entry which is preliminary data.</text>
</comment>
<evidence type="ECO:0000256" key="1">
    <source>
        <dbReference type="ARBA" id="ARBA00022490"/>
    </source>
</evidence>
<dbReference type="GO" id="GO:0141098">
    <property type="term" value="F:tRNA (cytidine(34)-2'-O)-methyltransferase activity"/>
    <property type="evidence" value="ECO:0007669"/>
    <property type="project" value="RHEA"/>
</dbReference>
<dbReference type="InterPro" id="IPR016914">
    <property type="entry name" value="TrmL"/>
</dbReference>
<accession>A0A2V3V7U2</accession>
<dbReference type="Pfam" id="PF00588">
    <property type="entry name" value="SpoU_methylase"/>
    <property type="match status" value="1"/>
</dbReference>